<dbReference type="OrthoDB" id="95460at2"/>
<dbReference type="FunCoup" id="F2LUE8">
    <property type="interactions" value="131"/>
</dbReference>
<reference evidence="2 3" key="1">
    <citation type="journal article" date="2011" name="Stand. Genomic Sci.">
        <title>Complete genome sequence of the thermophilic sulfur-reducer Hippea maritima type strain (MH(2)).</title>
        <authorList>
            <person name="Huntemann M."/>
            <person name="Lu M."/>
            <person name="Nolan M."/>
            <person name="Lapidus A."/>
            <person name="Lucas S."/>
            <person name="Hammon N."/>
            <person name="Deshpande S."/>
            <person name="Cheng J.F."/>
            <person name="Tapia R."/>
            <person name="Han C."/>
            <person name="Goodwin L."/>
            <person name="Pitluck S."/>
            <person name="Liolios K."/>
            <person name="Pagani I."/>
            <person name="Ivanova N."/>
            <person name="Ovchinikova G."/>
            <person name="Pati A."/>
            <person name="Chen A."/>
            <person name="Palaniappan K."/>
            <person name="Land M."/>
            <person name="Hauser L."/>
            <person name="Jeffries C.D."/>
            <person name="Detter J.C."/>
            <person name="Brambilla E.M."/>
            <person name="Rohde M."/>
            <person name="Spring S."/>
            <person name="Goker M."/>
            <person name="Woyke T."/>
            <person name="Bristow J."/>
            <person name="Eisen J.A."/>
            <person name="Markowitz V."/>
            <person name="Hugenholtz P."/>
            <person name="Kyrpides N.C."/>
            <person name="Klenk H.P."/>
            <person name="Mavromatis K."/>
        </authorList>
    </citation>
    <scope>NUCLEOTIDE SEQUENCE [LARGE SCALE GENOMIC DNA]</scope>
    <source>
        <strain evidence="3">ATCC 700847 / DSM 10411 / MH2</strain>
    </source>
</reference>
<dbReference type="PROSITE" id="PS51094">
    <property type="entry name" value="PTS_EIIA_TYPE_2"/>
    <property type="match status" value="1"/>
</dbReference>
<evidence type="ECO:0000313" key="3">
    <source>
        <dbReference type="Proteomes" id="UP000008139"/>
    </source>
</evidence>
<dbReference type="Proteomes" id="UP000008139">
    <property type="component" value="Chromosome"/>
</dbReference>
<feature type="domain" description="PTS EIIA type-2" evidence="1">
    <location>
        <begin position="6"/>
        <end position="149"/>
    </location>
</feature>
<dbReference type="RefSeq" id="WP_013681515.1">
    <property type="nucleotide sequence ID" value="NC_015318.1"/>
</dbReference>
<dbReference type="Gene3D" id="3.40.930.10">
    <property type="entry name" value="Mannitol-specific EII, Chain A"/>
    <property type="match status" value="1"/>
</dbReference>
<dbReference type="Pfam" id="PF00359">
    <property type="entry name" value="PTS_EIIA_2"/>
    <property type="match status" value="1"/>
</dbReference>
<proteinExistence type="predicted"/>
<dbReference type="SUPFAM" id="SSF55804">
    <property type="entry name" value="Phoshotransferase/anion transport protein"/>
    <property type="match status" value="1"/>
</dbReference>
<protein>
    <submittedName>
        <fullName evidence="2">Putative PTS IIA-like nitrogen-regulatory protein PtsN</fullName>
    </submittedName>
</protein>
<accession>F2LUE8</accession>
<dbReference type="GO" id="GO:0030295">
    <property type="term" value="F:protein kinase activator activity"/>
    <property type="evidence" value="ECO:0007669"/>
    <property type="project" value="TreeGrafter"/>
</dbReference>
<dbReference type="EMBL" id="CP002606">
    <property type="protein sequence ID" value="AEA33474.1"/>
    <property type="molecule type" value="Genomic_DNA"/>
</dbReference>
<reference evidence="3" key="2">
    <citation type="submission" date="2011-03" db="EMBL/GenBank/DDBJ databases">
        <title>The complete genome of Hippea maritima DSM 10411.</title>
        <authorList>
            <consortium name="US DOE Joint Genome Institute (JGI-PGF)"/>
            <person name="Lucas S."/>
            <person name="Copeland A."/>
            <person name="Lapidus A."/>
            <person name="Bruce D."/>
            <person name="Goodwin L."/>
            <person name="Pitluck S."/>
            <person name="Peters L."/>
            <person name="Kyrpides N."/>
            <person name="Mavromatis K."/>
            <person name="Pagani I."/>
            <person name="Ivanova N."/>
            <person name="Mikhailova N."/>
            <person name="Lu M."/>
            <person name="Detter J.C."/>
            <person name="Tapia R."/>
            <person name="Han C."/>
            <person name="Land M."/>
            <person name="Hauser L."/>
            <person name="Markowitz V."/>
            <person name="Cheng J.-F."/>
            <person name="Hugenholtz P."/>
            <person name="Woyke T."/>
            <person name="Wu D."/>
            <person name="Spring S."/>
            <person name="Schroeder M."/>
            <person name="Brambilla E."/>
            <person name="Klenk H.-P."/>
            <person name="Eisen J.A."/>
        </authorList>
    </citation>
    <scope>NUCLEOTIDE SEQUENCE [LARGE SCALE GENOMIC DNA]</scope>
    <source>
        <strain evidence="3">ATCC 700847 / DSM 10411 / MH2</strain>
    </source>
</reference>
<dbReference type="InterPro" id="IPR002178">
    <property type="entry name" value="PTS_EIIA_type-2_dom"/>
</dbReference>
<dbReference type="HOGENOM" id="CLU_072531_5_0_7"/>
<dbReference type="STRING" id="760142.Hipma_0503"/>
<dbReference type="InParanoid" id="F2LUE8"/>
<keyword evidence="3" id="KW-1185">Reference proteome</keyword>
<organism evidence="2 3">
    <name type="scientific">Hippea maritima (strain ATCC 700847 / DSM 10411 / MH2)</name>
    <dbReference type="NCBI Taxonomy" id="760142"/>
    <lineage>
        <taxon>Bacteria</taxon>
        <taxon>Pseudomonadati</taxon>
        <taxon>Campylobacterota</taxon>
        <taxon>Desulfurellia</taxon>
        <taxon>Desulfurellales</taxon>
        <taxon>Hippeaceae</taxon>
        <taxon>Hippea</taxon>
    </lineage>
</organism>
<dbReference type="PANTHER" id="PTHR47738:SF1">
    <property type="entry name" value="NITROGEN REGULATORY PROTEIN"/>
    <property type="match status" value="1"/>
</dbReference>
<dbReference type="PANTHER" id="PTHR47738">
    <property type="entry name" value="PTS SYSTEM FRUCTOSE-LIKE EIIA COMPONENT-RELATED"/>
    <property type="match status" value="1"/>
</dbReference>
<dbReference type="InterPro" id="IPR016152">
    <property type="entry name" value="PTrfase/Anion_transptr"/>
</dbReference>
<dbReference type="KEGG" id="hmr:Hipma_0503"/>
<dbReference type="AlphaFoldDB" id="F2LUE8"/>
<dbReference type="eggNOG" id="COG1762">
    <property type="taxonomic scope" value="Bacteria"/>
</dbReference>
<sequence>MKENRITDFINTVKLNINCKEKFECLKKMAEYLAKENNLNSEDVFSLLMAREKFGSTAVGGYFALPHAKMDSLSKLICGIFTTEEPIDFGSLDGVPSQIFLVVLAPSSKPSILLKALAKAAKIFKDNQLKERIISEKDKEKVIEFIKNKEEELKKG</sequence>
<evidence type="ECO:0000313" key="2">
    <source>
        <dbReference type="EMBL" id="AEA33474.1"/>
    </source>
</evidence>
<dbReference type="InterPro" id="IPR051541">
    <property type="entry name" value="PTS_SugarTrans_NitroReg"/>
</dbReference>
<gene>
    <name evidence="2" type="ordered locus">Hipma_0503</name>
</gene>
<name>F2LUE8_HIPMA</name>
<evidence type="ECO:0000259" key="1">
    <source>
        <dbReference type="PROSITE" id="PS51094"/>
    </source>
</evidence>